<reference evidence="1" key="1">
    <citation type="submission" date="2020-06" db="EMBL/GenBank/DDBJ databases">
        <authorList>
            <consortium name="Plant Systems Biology data submission"/>
        </authorList>
    </citation>
    <scope>NUCLEOTIDE SEQUENCE</scope>
    <source>
        <strain evidence="1">D6</strain>
    </source>
</reference>
<keyword evidence="2" id="KW-1185">Reference proteome</keyword>
<dbReference type="AlphaFoldDB" id="A0A9N8D597"/>
<organism evidence="1 2">
    <name type="scientific">Seminavis robusta</name>
    <dbReference type="NCBI Taxonomy" id="568900"/>
    <lineage>
        <taxon>Eukaryota</taxon>
        <taxon>Sar</taxon>
        <taxon>Stramenopiles</taxon>
        <taxon>Ochrophyta</taxon>
        <taxon>Bacillariophyta</taxon>
        <taxon>Bacillariophyceae</taxon>
        <taxon>Bacillariophycidae</taxon>
        <taxon>Naviculales</taxon>
        <taxon>Naviculaceae</taxon>
        <taxon>Seminavis</taxon>
    </lineage>
</organism>
<evidence type="ECO:0000313" key="1">
    <source>
        <dbReference type="EMBL" id="CAB9496727.1"/>
    </source>
</evidence>
<dbReference type="EMBL" id="CAICTM010000008">
    <property type="protein sequence ID" value="CAB9496727.1"/>
    <property type="molecule type" value="Genomic_DNA"/>
</dbReference>
<name>A0A9N8D597_9STRA</name>
<evidence type="ECO:0000313" key="2">
    <source>
        <dbReference type="Proteomes" id="UP001153069"/>
    </source>
</evidence>
<comment type="caution">
    <text evidence="1">The sequence shown here is derived from an EMBL/GenBank/DDBJ whole genome shotgun (WGS) entry which is preliminary data.</text>
</comment>
<proteinExistence type="predicted"/>
<gene>
    <name evidence="1" type="ORF">SEMRO_8_G006930.1</name>
</gene>
<protein>
    <submittedName>
        <fullName evidence="1">Uncharacterized protein</fullName>
    </submittedName>
</protein>
<dbReference type="Proteomes" id="UP001153069">
    <property type="component" value="Unassembled WGS sequence"/>
</dbReference>
<accession>A0A9N8D597</accession>
<sequence>MELSAFRSTGCGTGVPTLPGVGLGGTLPEVSVVVTVLGLRVLPSPVGPAVLGVEPTDGTGVPSEVLVWDRGANLARGGSGWNTSRGLCCGDCARAQSAAFPCGSAVLGVEPADGTGVPSEVLGVDRGCQPCRGWVWVEHFLSAAFARWNWSASEVLGVGPESNLARVGLGGTLPEVSDVATVLGLRVLPSSVGPAVVGVEPTDGTGVPSEVLGVGPGVPTLPGVVWVEHFRGLCCGD</sequence>